<keyword evidence="3" id="KW-1185">Reference proteome</keyword>
<dbReference type="PROSITE" id="PS50896">
    <property type="entry name" value="LISH"/>
    <property type="match status" value="1"/>
</dbReference>
<feature type="compositionally biased region" description="Low complexity" evidence="1">
    <location>
        <begin position="730"/>
        <end position="751"/>
    </location>
</feature>
<dbReference type="InterPro" id="IPR006594">
    <property type="entry name" value="LisH"/>
</dbReference>
<evidence type="ECO:0000313" key="2">
    <source>
        <dbReference type="EMBL" id="EST06137.1"/>
    </source>
</evidence>
<feature type="compositionally biased region" description="Polar residues" evidence="1">
    <location>
        <begin position="792"/>
        <end position="806"/>
    </location>
</feature>
<organism evidence="2 3">
    <name type="scientific">Kalmanozyma brasiliensis (strain GHG001)</name>
    <name type="common">Yeast</name>
    <name type="synonym">Pseudozyma brasiliensis</name>
    <dbReference type="NCBI Taxonomy" id="1365824"/>
    <lineage>
        <taxon>Eukaryota</taxon>
        <taxon>Fungi</taxon>
        <taxon>Dikarya</taxon>
        <taxon>Basidiomycota</taxon>
        <taxon>Ustilaginomycotina</taxon>
        <taxon>Ustilaginomycetes</taxon>
        <taxon>Ustilaginales</taxon>
        <taxon>Ustilaginaceae</taxon>
        <taxon>Kalmanozyma</taxon>
    </lineage>
</organism>
<feature type="compositionally biased region" description="Basic and acidic residues" evidence="1">
    <location>
        <begin position="12"/>
        <end position="25"/>
    </location>
</feature>
<reference evidence="3" key="1">
    <citation type="journal article" date="2013" name="Genome Announc.">
        <title>Draft genome sequence of Pseudozyma brasiliensis sp. nov. strain GHG001, a high producer of endo-1,4-xylanase isolated from an insect pest of sugarcane.</title>
        <authorList>
            <person name="Oliveira J.V.D.C."/>
            <person name="dos Santos R.A.C."/>
            <person name="Borges T.A."/>
            <person name="Riano-Pachon D.M."/>
            <person name="Goldman G.H."/>
        </authorList>
    </citation>
    <scope>NUCLEOTIDE SEQUENCE [LARGE SCALE GENOMIC DNA]</scope>
    <source>
        <strain evidence="3">GHG001</strain>
    </source>
</reference>
<protein>
    <submittedName>
        <fullName evidence="2">Uncharacterized protein</fullName>
    </submittedName>
</protein>
<feature type="compositionally biased region" description="Low complexity" evidence="1">
    <location>
        <begin position="545"/>
        <end position="563"/>
    </location>
</feature>
<feature type="compositionally biased region" description="Low complexity" evidence="1">
    <location>
        <begin position="571"/>
        <end position="584"/>
    </location>
</feature>
<dbReference type="PANTHER" id="PTHR44376:SF5">
    <property type="entry name" value="TRANSCRIPTIONAL COREPRESSOR LEUNIG ISOFORM X1"/>
    <property type="match status" value="1"/>
</dbReference>
<dbReference type="HOGENOM" id="CLU_294253_0_0_1"/>
<feature type="compositionally biased region" description="Gly residues" evidence="1">
    <location>
        <begin position="868"/>
        <end position="878"/>
    </location>
</feature>
<proteinExistence type="predicted"/>
<feature type="compositionally biased region" description="Low complexity" evidence="1">
    <location>
        <begin position="378"/>
        <end position="390"/>
    </location>
</feature>
<dbReference type="InterPro" id="IPR044716">
    <property type="entry name" value="LEUNIG-like"/>
</dbReference>
<feature type="region of interest" description="Disordered" evidence="1">
    <location>
        <begin position="528"/>
        <end position="828"/>
    </location>
</feature>
<feature type="compositionally biased region" description="Basic residues" evidence="1">
    <location>
        <begin position="690"/>
        <end position="699"/>
    </location>
</feature>
<dbReference type="EMBL" id="KI545873">
    <property type="protein sequence ID" value="EST06137.1"/>
    <property type="molecule type" value="Genomic_DNA"/>
</dbReference>
<accession>V5GJK4</accession>
<evidence type="ECO:0000256" key="1">
    <source>
        <dbReference type="SAM" id="MobiDB-lite"/>
    </source>
</evidence>
<name>V5GJK4_KALBG</name>
<sequence>MMSKKRTASKSPDFESKDKRSRPEDGVSGDNKASEVNTGQSGSDGRVWGEEATKLDVYVWDYLTRRGFNSAAKSLMSEAGMTEPPEVPLRTPQGLLFEYWAIFWDVFAARSGRGGTEAAAYYEYQESRNMQRLAEATRKTEALEAQYQQPENGSRFPNIVVSGMNVDPSAAGTVAGAVGPNGRAAAPVAWNPAALPPAQQQQLLITAAQRQNIPLHEIKNLTPASRMTLINTMNPNNPANAQAVRPGMTNQLMEQQLQARLQQQQALHRMMQQQRQGVPGAPPLGNAMQVRPPMGPQQMAGAAGSPAPPTPGGAGMDGRRSVGPGAEGNRPDHMGGPPGVLATGNPQLQGQPQQPPTPGGSQPGPQMQQPGGPPQPGQGPQQQHPQLNPQQQQMVMNQFQSVQAAMREEWMKAQNAPNQTTAADFYANVQAYQAKAQGLQNLLRAQANYQGGAGGATPGNGVQPGNPAPPGPSPQARPPGVGGPGMPGPGAAVSPASMANMTPQQRAAQIANAQAAAGRITPLMATHDPGLMASMMGPNGNVARPNPQHPQGGQGQQPQQPQQPGQPGPPNGFQQPQQPQQQGPTRPPSAQGGAEDPHTSHFSSVQMGSPANMQRPGMQRAASQLGNNSGGMGPPGTASISSPSPRIGASNLQQQAGNGNANAAQGQAESPAASNVPNTPKLGSAEKGKKGNARQRKNSKAAAKTPVMTAASVPGANANASGPAGGAAGSNGAAGPTTPAAANAATPASANVATPGRDGVGKPDGANAGASQPADAAMPPPTGPSAAEVNSFGMSNGTDNGSTANAGLNGMDGSAGAGASGTGGAEDFSLFGFGGSMNDIFDFELSTDGAGGGGLGGDGWDSNFGNLFGSGTGGQDGS</sequence>
<feature type="compositionally biased region" description="Low complexity" evidence="1">
    <location>
        <begin position="296"/>
        <end position="305"/>
    </location>
</feature>
<evidence type="ECO:0000313" key="3">
    <source>
        <dbReference type="Proteomes" id="UP000019377"/>
    </source>
</evidence>
<dbReference type="eggNOG" id="KOG0266">
    <property type="taxonomic scope" value="Eukaryota"/>
</dbReference>
<dbReference type="STRING" id="1365824.V5GJK4"/>
<dbReference type="GeneID" id="27420261"/>
<feature type="compositionally biased region" description="Polar residues" evidence="1">
    <location>
        <begin position="34"/>
        <end position="43"/>
    </location>
</feature>
<feature type="region of interest" description="Disordered" evidence="1">
    <location>
        <begin position="1"/>
        <end position="47"/>
    </location>
</feature>
<dbReference type="Pfam" id="PF08513">
    <property type="entry name" value="LisH"/>
    <property type="match status" value="1"/>
</dbReference>
<feature type="compositionally biased region" description="Pro residues" evidence="1">
    <location>
        <begin position="466"/>
        <end position="477"/>
    </location>
</feature>
<feature type="compositionally biased region" description="Gly residues" evidence="1">
    <location>
        <begin position="849"/>
        <end position="859"/>
    </location>
</feature>
<dbReference type="PANTHER" id="PTHR44376">
    <property type="entry name" value="TRANSCRIPTIONAL REGULATOR OF FILAMENTOUS GROWTH FLO8"/>
    <property type="match status" value="1"/>
</dbReference>
<feature type="compositionally biased region" description="Polar residues" evidence="1">
    <location>
        <begin position="600"/>
        <end position="612"/>
    </location>
</feature>
<feature type="compositionally biased region" description="Gly residues" evidence="1">
    <location>
        <begin position="813"/>
        <end position="824"/>
    </location>
</feature>
<feature type="region of interest" description="Disordered" evidence="1">
    <location>
        <begin position="450"/>
        <end position="496"/>
    </location>
</feature>
<feature type="compositionally biased region" description="Low complexity" evidence="1">
    <location>
        <begin position="653"/>
        <end position="668"/>
    </location>
</feature>
<gene>
    <name evidence="2" type="ORF">PSEUBRA_SCAF3g03646</name>
</gene>
<feature type="compositionally biased region" description="Low complexity" evidence="1">
    <location>
        <begin position="359"/>
        <end position="370"/>
    </location>
</feature>
<dbReference type="GO" id="GO:0003714">
    <property type="term" value="F:transcription corepressor activity"/>
    <property type="evidence" value="ECO:0007669"/>
    <property type="project" value="InterPro"/>
</dbReference>
<feature type="region of interest" description="Disordered" evidence="1">
    <location>
        <begin position="848"/>
        <end position="878"/>
    </location>
</feature>
<dbReference type="Proteomes" id="UP000019377">
    <property type="component" value="Unassembled WGS sequence"/>
</dbReference>
<dbReference type="OMA" id="NMAPHFF"/>
<dbReference type="AlphaFoldDB" id="V5GJK4"/>
<dbReference type="OrthoDB" id="5600002at2759"/>
<feature type="region of interest" description="Disordered" evidence="1">
    <location>
        <begin position="271"/>
        <end position="390"/>
    </location>
</feature>